<name>A0A4P6KUL1_9BURK</name>
<dbReference type="GO" id="GO:0005524">
    <property type="term" value="F:ATP binding"/>
    <property type="evidence" value="ECO:0007669"/>
    <property type="project" value="UniProtKB-KW"/>
</dbReference>
<dbReference type="InterPro" id="IPR003439">
    <property type="entry name" value="ABC_transporter-like_ATP-bd"/>
</dbReference>
<organism evidence="8 9">
    <name type="scientific">Pseudoduganella lutea</name>
    <dbReference type="NCBI Taxonomy" id="321985"/>
    <lineage>
        <taxon>Bacteria</taxon>
        <taxon>Pseudomonadati</taxon>
        <taxon>Pseudomonadota</taxon>
        <taxon>Betaproteobacteria</taxon>
        <taxon>Burkholderiales</taxon>
        <taxon>Oxalobacteraceae</taxon>
        <taxon>Telluria group</taxon>
        <taxon>Pseudoduganella</taxon>
    </lineage>
</organism>
<dbReference type="CDD" id="cd03215">
    <property type="entry name" value="ABC_Carb_Monos_II"/>
    <property type="match status" value="1"/>
</dbReference>
<evidence type="ECO:0000259" key="7">
    <source>
        <dbReference type="PROSITE" id="PS50893"/>
    </source>
</evidence>
<evidence type="ECO:0000256" key="5">
    <source>
        <dbReference type="ARBA" id="ARBA00022840"/>
    </source>
</evidence>
<dbReference type="SMART" id="SM00382">
    <property type="entry name" value="AAA"/>
    <property type="match status" value="1"/>
</dbReference>
<evidence type="ECO:0000256" key="4">
    <source>
        <dbReference type="ARBA" id="ARBA00022741"/>
    </source>
</evidence>
<proteinExistence type="predicted"/>
<dbReference type="EMBL" id="CP035913">
    <property type="protein sequence ID" value="QBE61778.1"/>
    <property type="molecule type" value="Genomic_DNA"/>
</dbReference>
<dbReference type="SUPFAM" id="SSF52540">
    <property type="entry name" value="P-loop containing nucleoside triphosphate hydrolases"/>
    <property type="match status" value="2"/>
</dbReference>
<dbReference type="Proteomes" id="UP000290637">
    <property type="component" value="Chromosome"/>
</dbReference>
<evidence type="ECO:0000313" key="8">
    <source>
        <dbReference type="EMBL" id="QBE61778.1"/>
    </source>
</evidence>
<dbReference type="Gene3D" id="3.40.50.300">
    <property type="entry name" value="P-loop containing nucleotide triphosphate hydrolases"/>
    <property type="match status" value="2"/>
</dbReference>
<sequence>MMTTDHMAQGVPRLALRGIRKVYPSVVANDGIDLQVMPGEIHAVLGENGAGKSTLMKIIYGVTQATEGEIAWEGQPVRVTSPAHARSLGIGMVFQHFSLFETLTVVENVALSLPGKPDLDDLASRIRAVSMRYGLPVDPCRLAHGLSVGERQRVEIIRCLLQNPKLLIMDEPTSVLTPQAVRTLFTTLRQLAAEGCSILYISHKLDEIRELCHGATVLRAGKVTGACIPAEETLASLARLMIGKELPKCTRGAAREDGEVRLAVRGLSQQSPDPFGVALRDIRLDVRAGEIVGIAGVSGNGQQELLYALSGEAPLEAREAIRICGTAAGHLSPGRRRALGLCFVPEERLGRGAVPRMSLARNGLLTAYGSGLLKFGLVRIQAMHELARHCIEKYNVKCGGPESQARSLSGGNLQKFIVGREIMQCPKILIVAQPTWGVDVGAAAFIRQALLDLRSNGTAVLVISEELDELFEITDRIAVIAGGRLSPATPTRDTSVEEVGLRMSGVWHDGGNVSDAVDAGGNCQDDASDDTPPAGELEPWTHRGTGAACTHKGHSHVA</sequence>
<reference evidence="8 9" key="1">
    <citation type="submission" date="2019-02" db="EMBL/GenBank/DDBJ databases">
        <title>Draft Genome Sequences of Six Type Strains of the Genus Massilia.</title>
        <authorList>
            <person name="Miess H."/>
            <person name="Frediansyhah A."/>
            <person name="Gross H."/>
        </authorList>
    </citation>
    <scope>NUCLEOTIDE SEQUENCE [LARGE SCALE GENOMIC DNA]</scope>
    <source>
        <strain evidence="8 9">DSM 17473</strain>
    </source>
</reference>
<protein>
    <submittedName>
        <fullName evidence="8">ABC transporter ATP-binding protein</fullName>
    </submittedName>
</protein>
<accession>A0A4P6KUL1</accession>
<gene>
    <name evidence="8" type="ORF">EWM63_01185</name>
</gene>
<feature type="region of interest" description="Disordered" evidence="6">
    <location>
        <begin position="517"/>
        <end position="558"/>
    </location>
</feature>
<dbReference type="Pfam" id="PF00005">
    <property type="entry name" value="ABC_tran"/>
    <property type="match status" value="2"/>
</dbReference>
<dbReference type="PANTHER" id="PTHR43790:SF4">
    <property type="entry name" value="GUANOSINE IMPORT ATP-BINDING PROTEIN NUPO"/>
    <property type="match status" value="1"/>
</dbReference>
<keyword evidence="3" id="KW-0677">Repeat</keyword>
<keyword evidence="9" id="KW-1185">Reference proteome</keyword>
<dbReference type="GO" id="GO:0016887">
    <property type="term" value="F:ATP hydrolysis activity"/>
    <property type="evidence" value="ECO:0007669"/>
    <property type="project" value="InterPro"/>
</dbReference>
<dbReference type="InterPro" id="IPR050107">
    <property type="entry name" value="ABC_carbohydrate_import_ATPase"/>
</dbReference>
<evidence type="ECO:0000256" key="1">
    <source>
        <dbReference type="ARBA" id="ARBA00022475"/>
    </source>
</evidence>
<dbReference type="KEGG" id="plue:EWM63_01185"/>
<dbReference type="OrthoDB" id="9776369at2"/>
<evidence type="ECO:0000256" key="2">
    <source>
        <dbReference type="ARBA" id="ARBA00022597"/>
    </source>
</evidence>
<dbReference type="PROSITE" id="PS00211">
    <property type="entry name" value="ABC_TRANSPORTER_1"/>
    <property type="match status" value="2"/>
</dbReference>
<keyword evidence="4" id="KW-0547">Nucleotide-binding</keyword>
<dbReference type="CDD" id="cd03216">
    <property type="entry name" value="ABC_Carb_Monos_I"/>
    <property type="match status" value="1"/>
</dbReference>
<feature type="domain" description="ABC transporter" evidence="7">
    <location>
        <begin position="14"/>
        <end position="245"/>
    </location>
</feature>
<keyword evidence="2" id="KW-0762">Sugar transport</keyword>
<keyword evidence="1" id="KW-1003">Cell membrane</keyword>
<keyword evidence="1" id="KW-0472">Membrane</keyword>
<dbReference type="PROSITE" id="PS50893">
    <property type="entry name" value="ABC_TRANSPORTER_2"/>
    <property type="match status" value="2"/>
</dbReference>
<dbReference type="AlphaFoldDB" id="A0A4P6KUL1"/>
<evidence type="ECO:0000313" key="9">
    <source>
        <dbReference type="Proteomes" id="UP000290637"/>
    </source>
</evidence>
<dbReference type="InterPro" id="IPR003593">
    <property type="entry name" value="AAA+_ATPase"/>
</dbReference>
<dbReference type="PANTHER" id="PTHR43790">
    <property type="entry name" value="CARBOHYDRATE TRANSPORT ATP-BINDING PROTEIN MG119-RELATED"/>
    <property type="match status" value="1"/>
</dbReference>
<dbReference type="RefSeq" id="WP_130184915.1">
    <property type="nucleotide sequence ID" value="NZ_CP035913.1"/>
</dbReference>
<dbReference type="InterPro" id="IPR017871">
    <property type="entry name" value="ABC_transporter-like_CS"/>
</dbReference>
<dbReference type="InterPro" id="IPR027417">
    <property type="entry name" value="P-loop_NTPase"/>
</dbReference>
<keyword evidence="5 8" id="KW-0067">ATP-binding</keyword>
<evidence type="ECO:0000256" key="3">
    <source>
        <dbReference type="ARBA" id="ARBA00022737"/>
    </source>
</evidence>
<keyword evidence="2" id="KW-0813">Transport</keyword>
<feature type="domain" description="ABC transporter" evidence="7">
    <location>
        <begin position="262"/>
        <end position="507"/>
    </location>
</feature>
<evidence type="ECO:0000256" key="6">
    <source>
        <dbReference type="SAM" id="MobiDB-lite"/>
    </source>
</evidence>